<dbReference type="SMART" id="SM00155">
    <property type="entry name" value="PLDc"/>
    <property type="match status" value="2"/>
</dbReference>
<dbReference type="GO" id="GO:0032049">
    <property type="term" value="P:cardiolipin biosynthetic process"/>
    <property type="evidence" value="ECO:0007669"/>
    <property type="project" value="UniProtKB-ARBA"/>
</dbReference>
<sequence>MDPSGASTRLQRLCRRYVPDGGRSGFALIPTGPEAFLTLHGLTVAAERTLDVQYYLWEDDGSGRRLLAALLDAADRGVRVRLLLDDIGAPSSDPELARLDAYPNVEVRLYNPFPHRFGLVFALLFQSRRVSRRMHNKAFVADRAAAVVGGRNVGDRYFEFDARRNFRDLDLFAAGPVVEAVARSFDAFWDSAWSRPIGAIDRGRWRLADVRSTVRRGLRRRIRQTGKGPYPPSAGLRRRSYRALVGQRFAGLVVAEEATVLVDRPDKPETGEPRLLEALLAGLDRLPQRELLLESAYFVPAGPGVGLLGRLARSGVHVRVLTNSAGSGEVAVAHAAYRKYRRPLLRAGVQLHELRVDAVPGWASNLHTKAAVIDRRDVFVGSLNVDPRSAVLNTEIGLLVRSPALAAQVAAFIEGGMAPTKSYRLALSGGRTVWRTGEDAAPRRDEPGVSPWRLLLVRLLAWLPLDRQV</sequence>
<dbReference type="CDD" id="cd09113">
    <property type="entry name" value="PLDc_ymdC_like_2"/>
    <property type="match status" value="1"/>
</dbReference>
<feature type="domain" description="PLD phosphodiesterase" evidence="6">
    <location>
        <begin position="362"/>
        <end position="389"/>
    </location>
</feature>
<dbReference type="GO" id="GO:0030572">
    <property type="term" value="F:phosphatidyltransferase activity"/>
    <property type="evidence" value="ECO:0007669"/>
    <property type="project" value="UniProtKB-ARBA"/>
</dbReference>
<protein>
    <recommendedName>
        <fullName evidence="3">Phospholipase D</fullName>
    </recommendedName>
    <alternativeName>
        <fullName evidence="5">Choline phosphatase</fullName>
    </alternativeName>
</protein>
<accession>A0A919CS49</accession>
<organism evidence="7 8">
    <name type="scientific">Thalassobaculum fulvum</name>
    <dbReference type="NCBI Taxonomy" id="1633335"/>
    <lineage>
        <taxon>Bacteria</taxon>
        <taxon>Pseudomonadati</taxon>
        <taxon>Pseudomonadota</taxon>
        <taxon>Alphaproteobacteria</taxon>
        <taxon>Rhodospirillales</taxon>
        <taxon>Thalassobaculaceae</taxon>
        <taxon>Thalassobaculum</taxon>
    </lineage>
</organism>
<dbReference type="InterPro" id="IPR025202">
    <property type="entry name" value="PLD-like_dom"/>
</dbReference>
<keyword evidence="4" id="KW-0964">Secreted</keyword>
<comment type="subcellular location">
    <subcellularLocation>
        <location evidence="2">Secreted</location>
    </subcellularLocation>
</comment>
<dbReference type="AlphaFoldDB" id="A0A919CS49"/>
<comment type="function">
    <text evidence="1">Could be a virulence factor.</text>
</comment>
<dbReference type="Proteomes" id="UP000630353">
    <property type="component" value="Unassembled WGS sequence"/>
</dbReference>
<evidence type="ECO:0000256" key="5">
    <source>
        <dbReference type="ARBA" id="ARBA00029594"/>
    </source>
</evidence>
<evidence type="ECO:0000259" key="6">
    <source>
        <dbReference type="PROSITE" id="PS50035"/>
    </source>
</evidence>
<dbReference type="CDD" id="cd09111">
    <property type="entry name" value="PLDc_ymdC_like_1"/>
    <property type="match status" value="1"/>
</dbReference>
<feature type="domain" description="PLD phosphodiesterase" evidence="6">
    <location>
        <begin position="130"/>
        <end position="157"/>
    </location>
</feature>
<dbReference type="PROSITE" id="PS50035">
    <property type="entry name" value="PLD"/>
    <property type="match status" value="2"/>
</dbReference>
<reference evidence="7" key="2">
    <citation type="submission" date="2020-09" db="EMBL/GenBank/DDBJ databases">
        <authorList>
            <person name="Sun Q."/>
            <person name="Kim S."/>
        </authorList>
    </citation>
    <scope>NUCLEOTIDE SEQUENCE</scope>
    <source>
        <strain evidence="7">KCTC 42651</strain>
    </source>
</reference>
<evidence type="ECO:0000256" key="4">
    <source>
        <dbReference type="ARBA" id="ARBA00022525"/>
    </source>
</evidence>
<name>A0A919CS49_9PROT</name>
<keyword evidence="8" id="KW-1185">Reference proteome</keyword>
<gene>
    <name evidence="7" type="ORF">GCM10017083_50420</name>
</gene>
<dbReference type="GO" id="GO:0005576">
    <property type="term" value="C:extracellular region"/>
    <property type="evidence" value="ECO:0007669"/>
    <property type="project" value="UniProtKB-SubCell"/>
</dbReference>
<dbReference type="PANTHER" id="PTHR21248:SF12">
    <property type="entry name" value="CARDIOLIPIN SYNTHASE C"/>
    <property type="match status" value="1"/>
</dbReference>
<dbReference type="Gene3D" id="3.30.870.10">
    <property type="entry name" value="Endonuclease Chain A"/>
    <property type="match status" value="2"/>
</dbReference>
<evidence type="ECO:0000313" key="8">
    <source>
        <dbReference type="Proteomes" id="UP000630353"/>
    </source>
</evidence>
<evidence type="ECO:0000256" key="2">
    <source>
        <dbReference type="ARBA" id="ARBA00004613"/>
    </source>
</evidence>
<evidence type="ECO:0000256" key="1">
    <source>
        <dbReference type="ARBA" id="ARBA00003145"/>
    </source>
</evidence>
<dbReference type="EMBL" id="BMZS01000014">
    <property type="protein sequence ID" value="GHD62091.1"/>
    <property type="molecule type" value="Genomic_DNA"/>
</dbReference>
<dbReference type="InterPro" id="IPR001736">
    <property type="entry name" value="PLipase_D/transphosphatidylase"/>
</dbReference>
<dbReference type="RefSeq" id="WP_189994944.1">
    <property type="nucleotide sequence ID" value="NZ_BMZS01000014.1"/>
</dbReference>
<dbReference type="SUPFAM" id="SSF56024">
    <property type="entry name" value="Phospholipase D/nuclease"/>
    <property type="match status" value="2"/>
</dbReference>
<dbReference type="PANTHER" id="PTHR21248">
    <property type="entry name" value="CARDIOLIPIN SYNTHASE"/>
    <property type="match status" value="1"/>
</dbReference>
<dbReference type="Pfam" id="PF13091">
    <property type="entry name" value="PLDc_2"/>
    <property type="match status" value="2"/>
</dbReference>
<evidence type="ECO:0000256" key="3">
    <source>
        <dbReference type="ARBA" id="ARBA00018392"/>
    </source>
</evidence>
<reference evidence="7" key="1">
    <citation type="journal article" date="2014" name="Int. J. Syst. Evol. Microbiol.">
        <title>Complete genome sequence of Corynebacterium casei LMG S-19264T (=DSM 44701T), isolated from a smear-ripened cheese.</title>
        <authorList>
            <consortium name="US DOE Joint Genome Institute (JGI-PGF)"/>
            <person name="Walter F."/>
            <person name="Albersmeier A."/>
            <person name="Kalinowski J."/>
            <person name="Ruckert C."/>
        </authorList>
    </citation>
    <scope>NUCLEOTIDE SEQUENCE</scope>
    <source>
        <strain evidence="7">KCTC 42651</strain>
    </source>
</reference>
<evidence type="ECO:0000313" key="7">
    <source>
        <dbReference type="EMBL" id="GHD62091.1"/>
    </source>
</evidence>
<comment type="caution">
    <text evidence="7">The sequence shown here is derived from an EMBL/GenBank/DDBJ whole genome shotgun (WGS) entry which is preliminary data.</text>
</comment>
<proteinExistence type="predicted"/>